<evidence type="ECO:0000313" key="3">
    <source>
        <dbReference type="Proteomes" id="UP001189429"/>
    </source>
</evidence>
<sequence length="321" mass="33314">MGRVSDSVSYKVKNTFVEFGQADEVGYERVRARSDGTELNRGLLRGPQSPEEFAEFQAAQKARVVVPDTPSPFLHPSIPEHRGDMPLLSLAEPAAGHEVSAFGDIGPEELYGPGGAECFDAGDLPGFCYFPVPGMFDPSTGEFSAGGWYMSADGMGAELQALAESGWGPEGGVQMEAGPAAEAPFGGGSSAQGWGPDGGVQAEEEQGQAAPAAEAAGGAEAWRQDAALQGPGDGRAWGKGGGQAEKEPASHEDGAWEEGRAGPAWGRKGGRGPRRQAQANGEARPSWRAAARLPAAARRRTGASPRSCSATSRTSTLGRCW</sequence>
<evidence type="ECO:0000313" key="2">
    <source>
        <dbReference type="EMBL" id="CAK0867857.1"/>
    </source>
</evidence>
<proteinExistence type="predicted"/>
<feature type="compositionally biased region" description="Polar residues" evidence="1">
    <location>
        <begin position="304"/>
        <end position="321"/>
    </location>
</feature>
<protein>
    <submittedName>
        <fullName evidence="2">Uncharacterized protein</fullName>
    </submittedName>
</protein>
<feature type="compositionally biased region" description="Low complexity" evidence="1">
    <location>
        <begin position="207"/>
        <end position="221"/>
    </location>
</feature>
<feature type="compositionally biased region" description="Gly residues" evidence="1">
    <location>
        <begin position="185"/>
        <end position="198"/>
    </location>
</feature>
<dbReference type="EMBL" id="CAUYUJ010016690">
    <property type="protein sequence ID" value="CAK0867857.1"/>
    <property type="molecule type" value="Genomic_DNA"/>
</dbReference>
<evidence type="ECO:0000256" key="1">
    <source>
        <dbReference type="SAM" id="MobiDB-lite"/>
    </source>
</evidence>
<gene>
    <name evidence="2" type="ORF">PCOR1329_LOCUS54701</name>
</gene>
<feature type="region of interest" description="Disordered" evidence="1">
    <location>
        <begin position="166"/>
        <end position="321"/>
    </location>
</feature>
<organism evidence="2 3">
    <name type="scientific">Prorocentrum cordatum</name>
    <dbReference type="NCBI Taxonomy" id="2364126"/>
    <lineage>
        <taxon>Eukaryota</taxon>
        <taxon>Sar</taxon>
        <taxon>Alveolata</taxon>
        <taxon>Dinophyceae</taxon>
        <taxon>Prorocentrales</taxon>
        <taxon>Prorocentraceae</taxon>
        <taxon>Prorocentrum</taxon>
    </lineage>
</organism>
<accession>A0ABN9V6V1</accession>
<name>A0ABN9V6V1_9DINO</name>
<feature type="compositionally biased region" description="Basic and acidic residues" evidence="1">
    <location>
        <begin position="244"/>
        <end position="260"/>
    </location>
</feature>
<feature type="compositionally biased region" description="Low complexity" evidence="1">
    <location>
        <begin position="283"/>
        <end position="296"/>
    </location>
</feature>
<keyword evidence="3" id="KW-1185">Reference proteome</keyword>
<comment type="caution">
    <text evidence="2">The sequence shown here is derived from an EMBL/GenBank/DDBJ whole genome shotgun (WGS) entry which is preliminary data.</text>
</comment>
<reference evidence="2" key="1">
    <citation type="submission" date="2023-10" db="EMBL/GenBank/DDBJ databases">
        <authorList>
            <person name="Chen Y."/>
            <person name="Shah S."/>
            <person name="Dougan E. K."/>
            <person name="Thang M."/>
            <person name="Chan C."/>
        </authorList>
    </citation>
    <scope>NUCLEOTIDE SEQUENCE [LARGE SCALE GENOMIC DNA]</scope>
</reference>
<dbReference type="Proteomes" id="UP001189429">
    <property type="component" value="Unassembled WGS sequence"/>
</dbReference>
<feature type="compositionally biased region" description="Gly residues" evidence="1">
    <location>
        <begin position="231"/>
        <end position="243"/>
    </location>
</feature>